<protein>
    <submittedName>
        <fullName evidence="6">IclR family transcriptional regulator</fullName>
    </submittedName>
</protein>
<dbReference type="Pfam" id="PF01614">
    <property type="entry name" value="IclR_C"/>
    <property type="match status" value="1"/>
</dbReference>
<comment type="caution">
    <text evidence="6">The sequence shown here is derived from an EMBL/GenBank/DDBJ whole genome shotgun (WGS) entry which is preliminary data.</text>
</comment>
<dbReference type="PROSITE" id="PS51078">
    <property type="entry name" value="ICLR_ED"/>
    <property type="match status" value="1"/>
</dbReference>
<dbReference type="RefSeq" id="WP_118862437.1">
    <property type="nucleotide sequence ID" value="NZ_QWLV01000001.1"/>
</dbReference>
<dbReference type="EMBL" id="QWLV01000001">
    <property type="protein sequence ID" value="RHW18929.1"/>
    <property type="molecule type" value="Genomic_DNA"/>
</dbReference>
<dbReference type="GO" id="GO:0003700">
    <property type="term" value="F:DNA-binding transcription factor activity"/>
    <property type="evidence" value="ECO:0007669"/>
    <property type="project" value="TreeGrafter"/>
</dbReference>
<proteinExistence type="predicted"/>
<dbReference type="SMART" id="SM00346">
    <property type="entry name" value="HTH_ICLR"/>
    <property type="match status" value="1"/>
</dbReference>
<keyword evidence="3" id="KW-0804">Transcription</keyword>
<gene>
    <name evidence="6" type="ORF">D1610_01960</name>
</gene>
<keyword evidence="1" id="KW-0805">Transcription regulation</keyword>
<feature type="domain" description="HTH iclR-type" evidence="4">
    <location>
        <begin position="19"/>
        <end position="81"/>
    </location>
</feature>
<reference evidence="6 7" key="1">
    <citation type="submission" date="2018-08" db="EMBL/GenBank/DDBJ databases">
        <title>The multiple taxonomic identification of Sphingomonas gilva.</title>
        <authorList>
            <person name="Zhu D."/>
            <person name="Zheng S."/>
        </authorList>
    </citation>
    <scope>NUCLEOTIDE SEQUENCE [LARGE SCALE GENOMIC DNA]</scope>
    <source>
        <strain evidence="6 7">ZDH117</strain>
    </source>
</reference>
<evidence type="ECO:0000313" key="7">
    <source>
        <dbReference type="Proteomes" id="UP000266693"/>
    </source>
</evidence>
<dbReference type="Pfam" id="PF09339">
    <property type="entry name" value="HTH_IclR"/>
    <property type="match status" value="1"/>
</dbReference>
<dbReference type="PANTHER" id="PTHR30136">
    <property type="entry name" value="HELIX-TURN-HELIX TRANSCRIPTIONAL REGULATOR, ICLR FAMILY"/>
    <property type="match status" value="1"/>
</dbReference>
<feature type="domain" description="IclR-ED" evidence="5">
    <location>
        <begin position="82"/>
        <end position="262"/>
    </location>
</feature>
<evidence type="ECO:0000256" key="2">
    <source>
        <dbReference type="ARBA" id="ARBA00023125"/>
    </source>
</evidence>
<evidence type="ECO:0000259" key="5">
    <source>
        <dbReference type="PROSITE" id="PS51078"/>
    </source>
</evidence>
<dbReference type="Gene3D" id="3.30.450.40">
    <property type="match status" value="1"/>
</dbReference>
<accession>A0A396RRB8</accession>
<dbReference type="Gene3D" id="1.10.10.10">
    <property type="entry name" value="Winged helix-like DNA-binding domain superfamily/Winged helix DNA-binding domain"/>
    <property type="match status" value="1"/>
</dbReference>
<dbReference type="PANTHER" id="PTHR30136:SF7">
    <property type="entry name" value="HTH-TYPE TRANSCRIPTIONAL REGULATOR KDGR-RELATED"/>
    <property type="match status" value="1"/>
</dbReference>
<dbReference type="OrthoDB" id="6057486at2"/>
<dbReference type="SUPFAM" id="SSF46785">
    <property type="entry name" value="Winged helix' DNA-binding domain"/>
    <property type="match status" value="1"/>
</dbReference>
<dbReference type="InterPro" id="IPR036388">
    <property type="entry name" value="WH-like_DNA-bd_sf"/>
</dbReference>
<dbReference type="GO" id="GO:0003677">
    <property type="term" value="F:DNA binding"/>
    <property type="evidence" value="ECO:0007669"/>
    <property type="project" value="UniProtKB-KW"/>
</dbReference>
<dbReference type="InterPro" id="IPR005471">
    <property type="entry name" value="Tscrpt_reg_IclR_N"/>
</dbReference>
<dbReference type="Proteomes" id="UP000266693">
    <property type="component" value="Unassembled WGS sequence"/>
</dbReference>
<evidence type="ECO:0000256" key="3">
    <source>
        <dbReference type="ARBA" id="ARBA00023163"/>
    </source>
</evidence>
<organism evidence="6 7">
    <name type="scientific">Sphingomonas gilva</name>
    <dbReference type="NCBI Taxonomy" id="2305907"/>
    <lineage>
        <taxon>Bacteria</taxon>
        <taxon>Pseudomonadati</taxon>
        <taxon>Pseudomonadota</taxon>
        <taxon>Alphaproteobacteria</taxon>
        <taxon>Sphingomonadales</taxon>
        <taxon>Sphingomonadaceae</taxon>
        <taxon>Sphingomonas</taxon>
    </lineage>
</organism>
<evidence type="ECO:0000256" key="1">
    <source>
        <dbReference type="ARBA" id="ARBA00023015"/>
    </source>
</evidence>
<dbReference type="InterPro" id="IPR050707">
    <property type="entry name" value="HTH_MetabolicPath_Reg"/>
</dbReference>
<name>A0A396RRB8_9SPHN</name>
<dbReference type="InterPro" id="IPR036390">
    <property type="entry name" value="WH_DNA-bd_sf"/>
</dbReference>
<dbReference type="GO" id="GO:0045892">
    <property type="term" value="P:negative regulation of DNA-templated transcription"/>
    <property type="evidence" value="ECO:0007669"/>
    <property type="project" value="TreeGrafter"/>
</dbReference>
<keyword evidence="7" id="KW-1185">Reference proteome</keyword>
<dbReference type="InterPro" id="IPR014757">
    <property type="entry name" value="Tscrpt_reg_IclR_C"/>
</dbReference>
<dbReference type="PROSITE" id="PS51077">
    <property type="entry name" value="HTH_ICLR"/>
    <property type="match status" value="1"/>
</dbReference>
<keyword evidence="2" id="KW-0238">DNA-binding</keyword>
<dbReference type="SUPFAM" id="SSF55781">
    <property type="entry name" value="GAF domain-like"/>
    <property type="match status" value="1"/>
</dbReference>
<evidence type="ECO:0000313" key="6">
    <source>
        <dbReference type="EMBL" id="RHW18929.1"/>
    </source>
</evidence>
<sequence length="265" mass="28676">MAEAGRKRKQQAGGATYSAPALEKGFDVIELLATVPAGLTVRDIAERLGRSISEIFRMIIVMEQRRWLSKDPESDRYRVTYKMLDLAYRATPAQELASVAAPILGTLAHRAEQSCHLVVRHEAKALVLLRQESPGQIGLSARLGTVVDLVASCSGHILLAFSEPEQLDAVLACAPMPAQTDEAALRSLLAQVRARGYETMQSARVAGVRDMSYPVFGFDGSVVAALTIPFVTFIDGSQTIDFDRAREMLAIAARDISIGLGYAAT</sequence>
<evidence type="ECO:0000259" key="4">
    <source>
        <dbReference type="PROSITE" id="PS51077"/>
    </source>
</evidence>
<dbReference type="AlphaFoldDB" id="A0A396RRB8"/>
<dbReference type="InterPro" id="IPR029016">
    <property type="entry name" value="GAF-like_dom_sf"/>
</dbReference>